<evidence type="ECO:0000313" key="4">
    <source>
        <dbReference type="Proteomes" id="UP000540412"/>
    </source>
</evidence>
<dbReference type="PANTHER" id="PTHR34599:SF1">
    <property type="entry name" value="PHOSPHATIDIC ACID PHOSPHATASE TYPE 2_HALOPEROXIDASE DOMAIN-CONTAINING PROTEIN"/>
    <property type="match status" value="1"/>
</dbReference>
<dbReference type="InterPro" id="IPR041067">
    <property type="entry name" value="VCPO_N"/>
</dbReference>
<dbReference type="SUPFAM" id="SSF48317">
    <property type="entry name" value="Acid phosphatase/Vanadium-dependent haloperoxidase"/>
    <property type="match status" value="1"/>
</dbReference>
<keyword evidence="3" id="KW-0575">Peroxidase</keyword>
<dbReference type="InterPro" id="IPR052559">
    <property type="entry name" value="V-haloperoxidase"/>
</dbReference>
<feature type="domain" description="Vanadium chloroperoxidase N-terminal" evidence="2">
    <location>
        <begin position="3"/>
        <end position="156"/>
    </location>
</feature>
<dbReference type="CDD" id="cd03398">
    <property type="entry name" value="PAP2_haloperoxidase"/>
    <property type="match status" value="1"/>
</dbReference>
<dbReference type="EC" id="1.11.1.10" evidence="3"/>
<dbReference type="GO" id="GO:0016691">
    <property type="term" value="F:chloride peroxidase activity"/>
    <property type="evidence" value="ECO:0007669"/>
    <property type="project" value="UniProtKB-EC"/>
</dbReference>
<reference evidence="3 4" key="1">
    <citation type="submission" date="2020-08" db="EMBL/GenBank/DDBJ databases">
        <title>Sequencing the genomes of 1000 actinobacteria strains.</title>
        <authorList>
            <person name="Klenk H.-P."/>
        </authorList>
    </citation>
    <scope>NUCLEOTIDE SEQUENCE [LARGE SCALE GENOMIC DNA]</scope>
    <source>
        <strain evidence="3 4">DSM 43582</strain>
    </source>
</reference>
<dbReference type="Gene3D" id="1.10.606.10">
    <property type="entry name" value="Vanadium-containing Chloroperoxidase, domain 2"/>
    <property type="match status" value="1"/>
</dbReference>
<keyword evidence="3" id="KW-0560">Oxidoreductase</keyword>
<evidence type="ECO:0000313" key="3">
    <source>
        <dbReference type="EMBL" id="MBB5914578.1"/>
    </source>
</evidence>
<gene>
    <name evidence="3" type="ORF">BJY24_003445</name>
</gene>
<evidence type="ECO:0000259" key="2">
    <source>
        <dbReference type="Pfam" id="PF17897"/>
    </source>
</evidence>
<dbReference type="InterPro" id="IPR036938">
    <property type="entry name" value="PAP2/HPO_sf"/>
</dbReference>
<feature type="region of interest" description="Disordered" evidence="1">
    <location>
        <begin position="132"/>
        <end position="157"/>
    </location>
</feature>
<name>A0A7W9PFA6_9NOCA</name>
<feature type="compositionally biased region" description="Basic and acidic residues" evidence="1">
    <location>
        <begin position="138"/>
        <end position="153"/>
    </location>
</feature>
<dbReference type="Proteomes" id="UP000540412">
    <property type="component" value="Unassembled WGS sequence"/>
</dbReference>
<keyword evidence="4" id="KW-1185">Reference proteome</keyword>
<dbReference type="PANTHER" id="PTHR34599">
    <property type="entry name" value="PEROXIDASE-RELATED"/>
    <property type="match status" value="1"/>
</dbReference>
<dbReference type="AlphaFoldDB" id="A0A7W9PFA6"/>
<sequence>MDQILYWNTVASESDRLAHTDIRDSERDVRGPAGSSRALAITHLAMHDAYFGIAPAPHGTYLTTPPPAPPGASADAAVAVAAHTTLTALYPARTAHLDTALQRAGLRGPGTGPGSAYGLAVGQAVLSIRDADPGLDDTGFRPDTDAPNHRTDPAHPGQGYYAPHYGARSRCFAATTRHAADAPPRPGDPAYRRALREVRGKGIATELAGTLPRALSPRCPEETLTGTFWGYDAAPNIGSPPRLYNMIVRAVAAARLFSPAQNARLFALVNAAMADAGILAWDDKYRHNLWRPVRGIREYGTSEGSKVVAAQGLDADCDPFWLPLGSNRTNAPGSVPGTPPSPAYPSGHAALGAAALQITRRCCGVGDDGPDSLADGLIFVSDELDGAALDQHGVQRPRIARVFPGGLWQMIEENGRGRVYLGVNWRFAASGGTRLGLAVAEDLWSHGLKSAQAVGPRLP</sequence>
<evidence type="ECO:0000256" key="1">
    <source>
        <dbReference type="SAM" id="MobiDB-lite"/>
    </source>
</evidence>
<comment type="caution">
    <text evidence="3">The sequence shown here is derived from an EMBL/GenBank/DDBJ whole genome shotgun (WGS) entry which is preliminary data.</text>
</comment>
<dbReference type="EMBL" id="JACHIT010000001">
    <property type="protein sequence ID" value="MBB5914578.1"/>
    <property type="molecule type" value="Genomic_DNA"/>
</dbReference>
<dbReference type="InterPro" id="IPR016119">
    <property type="entry name" value="Br/Cl_peroxidase_C"/>
</dbReference>
<protein>
    <submittedName>
        <fullName evidence="3">Vanadium chloroperoxidase</fullName>
        <ecNumber evidence="3">1.11.1.10</ecNumber>
    </submittedName>
</protein>
<proteinExistence type="predicted"/>
<accession>A0A7W9PFA6</accession>
<dbReference type="RefSeq" id="WP_051162605.1">
    <property type="nucleotide sequence ID" value="NZ_JACHIT010000001.1"/>
</dbReference>
<dbReference type="Gene3D" id="1.20.144.10">
    <property type="entry name" value="Phosphatidic acid phosphatase type 2/haloperoxidase"/>
    <property type="match status" value="1"/>
</dbReference>
<dbReference type="Pfam" id="PF17897">
    <property type="entry name" value="VCPO_N"/>
    <property type="match status" value="1"/>
</dbReference>
<organism evidence="3 4">
    <name type="scientific">Nocardia transvalensis</name>
    <dbReference type="NCBI Taxonomy" id="37333"/>
    <lineage>
        <taxon>Bacteria</taxon>
        <taxon>Bacillati</taxon>
        <taxon>Actinomycetota</taxon>
        <taxon>Actinomycetes</taxon>
        <taxon>Mycobacteriales</taxon>
        <taxon>Nocardiaceae</taxon>
        <taxon>Nocardia</taxon>
    </lineage>
</organism>